<comment type="caution">
    <text evidence="1">The sequence shown here is derived from an EMBL/GenBank/DDBJ whole genome shotgun (WGS) entry which is preliminary data.</text>
</comment>
<reference evidence="1 2" key="2">
    <citation type="journal article" date="2022" name="Mol. Ecol. Resour.">
        <title>The genomes of chicory, endive, great burdock and yacon provide insights into Asteraceae paleo-polyploidization history and plant inulin production.</title>
        <authorList>
            <person name="Fan W."/>
            <person name="Wang S."/>
            <person name="Wang H."/>
            <person name="Wang A."/>
            <person name="Jiang F."/>
            <person name="Liu H."/>
            <person name="Zhao H."/>
            <person name="Xu D."/>
            <person name="Zhang Y."/>
        </authorList>
    </citation>
    <scope>NUCLEOTIDE SEQUENCE [LARGE SCALE GENOMIC DNA]</scope>
    <source>
        <strain evidence="2">cv. Yunnan</strain>
        <tissue evidence="1">Leaves</tissue>
    </source>
</reference>
<dbReference type="Proteomes" id="UP001056120">
    <property type="component" value="Linkage Group LG22"/>
</dbReference>
<protein>
    <submittedName>
        <fullName evidence="1">Uncharacterized protein</fullName>
    </submittedName>
</protein>
<keyword evidence="2" id="KW-1185">Reference proteome</keyword>
<proteinExistence type="predicted"/>
<name>A0ACB9BYI3_9ASTR</name>
<sequence>MVSTKFDLEKFDGKNDFGLWRLKMRALLVHQGVVDALSGEAHLPVALSDKEKKDIMEKAHSALILCLGDRVLREDDEDQAIIFLASLPQSYEHFVDTLMYGRESLSMEEVLATMNSKELKKRGDQREEMSEGLFVRGRPEQRNYKSKEKSRSKSKFKRKCFVCSSEKHLKRDCQEWKKQRNEMSNGSNYANNYTPNDENSDGYESADVLVVTKDEGKGEWVMDSGCSFHMTPIKEVFYELGLEDLGSVKLGDDRACKIKGRGSVKFKLNNGT</sequence>
<organism evidence="1 2">
    <name type="scientific">Smallanthus sonchifolius</name>
    <dbReference type="NCBI Taxonomy" id="185202"/>
    <lineage>
        <taxon>Eukaryota</taxon>
        <taxon>Viridiplantae</taxon>
        <taxon>Streptophyta</taxon>
        <taxon>Embryophyta</taxon>
        <taxon>Tracheophyta</taxon>
        <taxon>Spermatophyta</taxon>
        <taxon>Magnoliopsida</taxon>
        <taxon>eudicotyledons</taxon>
        <taxon>Gunneridae</taxon>
        <taxon>Pentapetalae</taxon>
        <taxon>asterids</taxon>
        <taxon>campanulids</taxon>
        <taxon>Asterales</taxon>
        <taxon>Asteraceae</taxon>
        <taxon>Asteroideae</taxon>
        <taxon>Heliantheae alliance</taxon>
        <taxon>Millerieae</taxon>
        <taxon>Smallanthus</taxon>
    </lineage>
</organism>
<reference evidence="2" key="1">
    <citation type="journal article" date="2022" name="Mol. Ecol. Resour.">
        <title>The genomes of chicory, endive, great burdock and yacon provide insights into Asteraceae palaeo-polyploidization history and plant inulin production.</title>
        <authorList>
            <person name="Fan W."/>
            <person name="Wang S."/>
            <person name="Wang H."/>
            <person name="Wang A."/>
            <person name="Jiang F."/>
            <person name="Liu H."/>
            <person name="Zhao H."/>
            <person name="Xu D."/>
            <person name="Zhang Y."/>
        </authorList>
    </citation>
    <scope>NUCLEOTIDE SEQUENCE [LARGE SCALE GENOMIC DNA]</scope>
    <source>
        <strain evidence="2">cv. Yunnan</strain>
    </source>
</reference>
<evidence type="ECO:0000313" key="2">
    <source>
        <dbReference type="Proteomes" id="UP001056120"/>
    </source>
</evidence>
<dbReference type="EMBL" id="CM042039">
    <property type="protein sequence ID" value="KAI3727129.1"/>
    <property type="molecule type" value="Genomic_DNA"/>
</dbReference>
<gene>
    <name evidence="1" type="ORF">L1987_66938</name>
</gene>
<evidence type="ECO:0000313" key="1">
    <source>
        <dbReference type="EMBL" id="KAI3727129.1"/>
    </source>
</evidence>
<accession>A0ACB9BYI3</accession>